<dbReference type="STRING" id="102285.A0A0R3T8J6"/>
<dbReference type="PROSITE" id="PS50108">
    <property type="entry name" value="CRIB"/>
    <property type="match status" value="1"/>
</dbReference>
<proteinExistence type="predicted"/>
<evidence type="ECO:0000313" key="5">
    <source>
        <dbReference type="WBParaSite" id="HNAJ_0000338401-mRNA-1"/>
    </source>
</evidence>
<organism evidence="5">
    <name type="scientific">Rodentolepis nana</name>
    <name type="common">Dwarf tapeworm</name>
    <name type="synonym">Hymenolepis nana</name>
    <dbReference type="NCBI Taxonomy" id="102285"/>
    <lineage>
        <taxon>Eukaryota</taxon>
        <taxon>Metazoa</taxon>
        <taxon>Spiralia</taxon>
        <taxon>Lophotrochozoa</taxon>
        <taxon>Platyhelminthes</taxon>
        <taxon>Cestoda</taxon>
        <taxon>Eucestoda</taxon>
        <taxon>Cyclophyllidea</taxon>
        <taxon>Hymenolepididae</taxon>
        <taxon>Rodentolepis</taxon>
    </lineage>
</organism>
<protein>
    <submittedName>
        <fullName evidence="5">CRIB domain-containing protein</fullName>
    </submittedName>
</protein>
<accession>A0A0R3T8J6</accession>
<dbReference type="EMBL" id="UZAE01001957">
    <property type="protein sequence ID" value="VDN99242.1"/>
    <property type="molecule type" value="Genomic_DNA"/>
</dbReference>
<evidence type="ECO:0000256" key="1">
    <source>
        <dbReference type="SAM" id="MobiDB-lite"/>
    </source>
</evidence>
<evidence type="ECO:0000313" key="4">
    <source>
        <dbReference type="Proteomes" id="UP000278807"/>
    </source>
</evidence>
<evidence type="ECO:0000259" key="2">
    <source>
        <dbReference type="PROSITE" id="PS50108"/>
    </source>
</evidence>
<feature type="compositionally biased region" description="Polar residues" evidence="1">
    <location>
        <begin position="84"/>
        <end position="101"/>
    </location>
</feature>
<name>A0A0R3T8J6_RODNA</name>
<gene>
    <name evidence="3" type="ORF">HNAJ_LOCUS3383</name>
</gene>
<sequence length="139" mass="14757">MLHCVRRPEGKIDRRLIGPPTDFRHLAHMGSGGSTSVTSSIISGVGLDDSSSPLAPITTHLKLIDLSEALAVHNSSAAMHIVGRSSQSTSDYSPQQTTVKQRISDSSSRERRKSSSASRFLINGPLPPPPPPPPSALIT</sequence>
<dbReference type="Gene3D" id="3.90.810.10">
    <property type="entry name" value="CRIB domain"/>
    <property type="match status" value="1"/>
</dbReference>
<dbReference type="InterPro" id="IPR000095">
    <property type="entry name" value="CRIB_dom"/>
</dbReference>
<feature type="region of interest" description="Disordered" evidence="1">
    <location>
        <begin position="82"/>
        <end position="139"/>
    </location>
</feature>
<keyword evidence="4" id="KW-1185">Reference proteome</keyword>
<feature type="domain" description="CRIB" evidence="2">
    <location>
        <begin position="17"/>
        <end position="30"/>
    </location>
</feature>
<feature type="compositionally biased region" description="Pro residues" evidence="1">
    <location>
        <begin position="125"/>
        <end position="139"/>
    </location>
</feature>
<dbReference type="AlphaFoldDB" id="A0A0R3T8J6"/>
<reference evidence="5" key="1">
    <citation type="submission" date="2017-02" db="UniProtKB">
        <authorList>
            <consortium name="WormBaseParasite"/>
        </authorList>
    </citation>
    <scope>IDENTIFICATION</scope>
</reference>
<dbReference type="OrthoDB" id="5559822at2759"/>
<dbReference type="Proteomes" id="UP000278807">
    <property type="component" value="Unassembled WGS sequence"/>
</dbReference>
<evidence type="ECO:0000313" key="3">
    <source>
        <dbReference type="EMBL" id="VDN99242.1"/>
    </source>
</evidence>
<reference evidence="3 4" key="2">
    <citation type="submission" date="2018-11" db="EMBL/GenBank/DDBJ databases">
        <authorList>
            <consortium name="Pathogen Informatics"/>
        </authorList>
    </citation>
    <scope>NUCLEOTIDE SEQUENCE [LARGE SCALE GENOMIC DNA]</scope>
</reference>
<dbReference type="InterPro" id="IPR036936">
    <property type="entry name" value="CRIB_dom_sf"/>
</dbReference>
<dbReference type="WBParaSite" id="HNAJ_0000338401-mRNA-1">
    <property type="protein sequence ID" value="HNAJ_0000338401-mRNA-1"/>
    <property type="gene ID" value="HNAJ_0000338401"/>
</dbReference>